<evidence type="ECO:0000313" key="3">
    <source>
        <dbReference type="Proteomes" id="UP000217465"/>
    </source>
</evidence>
<name>A0A0E2UER6_9STRE</name>
<dbReference type="AlphaFoldDB" id="A0A0E2UER6"/>
<dbReference type="InterPro" id="IPR028105">
    <property type="entry name" value="DUF4651"/>
</dbReference>
<sequence>MTNRKQKGISGLVGLSAVAVTALVLKEKYQENRRLKITNEIRQYFSDLGEIDVLYINDYSSSFRVINGGVVMADSRAYQFTYSRGDIVFQEEK</sequence>
<dbReference type="Gene3D" id="3.10.450.400">
    <property type="entry name" value="Uncharacterised protein PF15513, DUF4651"/>
    <property type="match status" value="1"/>
</dbReference>
<reference evidence="2 3" key="1">
    <citation type="submission" date="2016-06" db="EMBL/GenBank/DDBJ databases">
        <authorList>
            <person name="Haines A.N."/>
            <person name="Council K.R."/>
        </authorList>
    </citation>
    <scope>NUCLEOTIDE SEQUENCE [LARGE SCALE GENOMIC DNA]</scope>
    <source>
        <strain evidence="2 3">SP158-29</strain>
    </source>
</reference>
<reference evidence="1" key="2">
    <citation type="submission" date="2023-03" db="EMBL/GenBank/DDBJ databases">
        <authorList>
            <person name="Shen W."/>
            <person name="Cai J."/>
        </authorList>
    </citation>
    <scope>NUCLEOTIDE SEQUENCE</scope>
    <source>
        <strain evidence="1">P82-2</strain>
    </source>
</reference>
<dbReference type="GeneID" id="61421471"/>
<organism evidence="2 3">
    <name type="scientific">Streptococcus parauberis</name>
    <dbReference type="NCBI Taxonomy" id="1348"/>
    <lineage>
        <taxon>Bacteria</taxon>
        <taxon>Bacillati</taxon>
        <taxon>Bacillota</taxon>
        <taxon>Bacilli</taxon>
        <taxon>Lactobacillales</taxon>
        <taxon>Streptococcaceae</taxon>
        <taxon>Streptococcus</taxon>
    </lineage>
</organism>
<evidence type="ECO:0000313" key="2">
    <source>
        <dbReference type="EMBL" id="PCH10763.1"/>
    </source>
</evidence>
<dbReference type="EMBL" id="NSGR01000010">
    <property type="protein sequence ID" value="PCH10763.1"/>
    <property type="molecule type" value="Genomic_DNA"/>
</dbReference>
<dbReference type="RefSeq" id="WP_003102775.1">
    <property type="nucleotide sequence ID" value="NZ_BAWT01000004.1"/>
</dbReference>
<comment type="caution">
    <text evidence="2">The sequence shown here is derived from an EMBL/GenBank/DDBJ whole genome shotgun (WGS) entry which is preliminary data.</text>
</comment>
<accession>A0A0E2UER6</accession>
<dbReference type="Proteomes" id="UP000217465">
    <property type="component" value="Unassembled WGS sequence"/>
</dbReference>
<protein>
    <submittedName>
        <fullName evidence="1">DUF4651 domain-containing protein</fullName>
    </submittedName>
</protein>
<dbReference type="Proteomes" id="UP001180515">
    <property type="component" value="Unassembled WGS sequence"/>
</dbReference>
<proteinExistence type="predicted"/>
<dbReference type="Pfam" id="PF15513">
    <property type="entry name" value="DUF4651"/>
    <property type="match status" value="1"/>
</dbReference>
<gene>
    <name evidence="2" type="ORF">A9Y57_02053</name>
    <name evidence="1" type="ORF">P7G31_06535</name>
</gene>
<dbReference type="EMBL" id="JARQAG010000008">
    <property type="protein sequence ID" value="MDT2731902.1"/>
    <property type="molecule type" value="Genomic_DNA"/>
</dbReference>
<evidence type="ECO:0000313" key="1">
    <source>
        <dbReference type="EMBL" id="MDT2731902.1"/>
    </source>
</evidence>